<dbReference type="EMBL" id="JBHSKL010000003">
    <property type="protein sequence ID" value="MFC5223122.1"/>
    <property type="molecule type" value="Genomic_DNA"/>
</dbReference>
<evidence type="ECO:0008006" key="4">
    <source>
        <dbReference type="Google" id="ProtNLM"/>
    </source>
</evidence>
<reference evidence="3" key="1">
    <citation type="journal article" date="2019" name="Int. J. Syst. Evol. Microbiol.">
        <title>The Global Catalogue of Microorganisms (GCM) 10K type strain sequencing project: providing services to taxonomists for standard genome sequencing and annotation.</title>
        <authorList>
            <consortium name="The Broad Institute Genomics Platform"/>
            <consortium name="The Broad Institute Genome Sequencing Center for Infectious Disease"/>
            <person name="Wu L."/>
            <person name="Ma J."/>
        </authorList>
    </citation>
    <scope>NUCLEOTIDE SEQUENCE [LARGE SCALE GENOMIC DNA]</scope>
    <source>
        <strain evidence="3">CCM 8479</strain>
    </source>
</reference>
<feature type="compositionally biased region" description="Basic and acidic residues" evidence="1">
    <location>
        <begin position="62"/>
        <end position="76"/>
    </location>
</feature>
<evidence type="ECO:0000256" key="1">
    <source>
        <dbReference type="SAM" id="MobiDB-lite"/>
    </source>
</evidence>
<comment type="caution">
    <text evidence="2">The sequence shown here is derived from an EMBL/GenBank/DDBJ whole genome shotgun (WGS) entry which is preliminary data.</text>
</comment>
<keyword evidence="3" id="KW-1185">Reference proteome</keyword>
<evidence type="ECO:0000313" key="3">
    <source>
        <dbReference type="Proteomes" id="UP001596156"/>
    </source>
</evidence>
<organism evidence="2 3">
    <name type="scientific">Streptomyces fimbriatus</name>
    <dbReference type="NCBI Taxonomy" id="68197"/>
    <lineage>
        <taxon>Bacteria</taxon>
        <taxon>Bacillati</taxon>
        <taxon>Actinomycetota</taxon>
        <taxon>Actinomycetes</taxon>
        <taxon>Kitasatosporales</taxon>
        <taxon>Streptomycetaceae</taxon>
        <taxon>Streptomyces</taxon>
    </lineage>
</organism>
<gene>
    <name evidence="2" type="ORF">ACFPN6_00615</name>
</gene>
<sequence>MPRIGAGRPRARPVHVLADRAHSSREIREYLRRRRLPHTIPEKRDQAGHRRRRGSPGGRPPGFDREKHKARHDVENRIGLPEQARGVATRYDKLAVRHGATGRLTLMRQAR</sequence>
<dbReference type="Proteomes" id="UP001596156">
    <property type="component" value="Unassembled WGS sequence"/>
</dbReference>
<evidence type="ECO:0000313" key="2">
    <source>
        <dbReference type="EMBL" id="MFC5223122.1"/>
    </source>
</evidence>
<proteinExistence type="predicted"/>
<protein>
    <recommendedName>
        <fullName evidence="4">Transposase</fullName>
    </recommendedName>
</protein>
<dbReference type="RefSeq" id="WP_381569884.1">
    <property type="nucleotide sequence ID" value="NZ_BAAASS010000003.1"/>
</dbReference>
<accession>A0ABW0D0Y6</accession>
<name>A0ABW0D0Y6_STRFI</name>
<feature type="region of interest" description="Disordered" evidence="1">
    <location>
        <begin position="31"/>
        <end position="81"/>
    </location>
</feature>